<keyword evidence="3" id="KW-1185">Reference proteome</keyword>
<dbReference type="EMBL" id="JAFEKC020000017">
    <property type="protein sequence ID" value="KAK0510024.1"/>
    <property type="molecule type" value="Genomic_DNA"/>
</dbReference>
<dbReference type="SUPFAM" id="SSF48452">
    <property type="entry name" value="TPR-like"/>
    <property type="match status" value="1"/>
</dbReference>
<evidence type="ECO:0000313" key="3">
    <source>
        <dbReference type="Proteomes" id="UP001166286"/>
    </source>
</evidence>
<dbReference type="AlphaFoldDB" id="A0AA39QXD4"/>
<proteinExistence type="predicted"/>
<gene>
    <name evidence="2" type="ORF">JMJ35_007418</name>
</gene>
<protein>
    <submittedName>
        <fullName evidence="2">Uncharacterized protein</fullName>
    </submittedName>
</protein>
<sequence length="377" mass="42836">MHSLNDSKNRLSKHTGPEEEKKHIRDRMQCHENDIFVMLQDVWANARTSEPRPEILQVGHELGSRLIALGKNAEAEIILNDVWEARTTLFSEANQWTMQTGRLLADALKLQESPQKYKRAASLYRLILDQGIPMFGENDDWVISVGVALAETLFLDGQYADPDGAEQICRWVLEQKTKNLGLADPQVHDARYKLGKAIHAQGRERYVELAPVLQEVYDSWNKDLPKASATAECARLLVKAYEEYEGLAALEPVRTFFNGLSEQDVLYLESGHLLGRLLLRQGDSEGARELLCPLWGYQVGLPEEKIFHLRCGQLYGESLLQCRQYRSAKGVLESVERAVPGVFGMDSPEGDEVTRLLQRARRGPYQRRPGRILRRSN</sequence>
<dbReference type="Gene3D" id="1.25.40.10">
    <property type="entry name" value="Tetratricopeptide repeat domain"/>
    <property type="match status" value="1"/>
</dbReference>
<evidence type="ECO:0000313" key="2">
    <source>
        <dbReference type="EMBL" id="KAK0510024.1"/>
    </source>
</evidence>
<feature type="region of interest" description="Disordered" evidence="1">
    <location>
        <begin position="1"/>
        <end position="24"/>
    </location>
</feature>
<reference evidence="2" key="1">
    <citation type="submission" date="2023-03" db="EMBL/GenBank/DDBJ databases">
        <title>Complete genome of Cladonia borealis.</title>
        <authorList>
            <person name="Park H."/>
        </authorList>
    </citation>
    <scope>NUCLEOTIDE SEQUENCE</scope>
    <source>
        <strain evidence="2">ANT050790</strain>
    </source>
</reference>
<evidence type="ECO:0000256" key="1">
    <source>
        <dbReference type="SAM" id="MobiDB-lite"/>
    </source>
</evidence>
<organism evidence="2 3">
    <name type="scientific">Cladonia borealis</name>
    <dbReference type="NCBI Taxonomy" id="184061"/>
    <lineage>
        <taxon>Eukaryota</taxon>
        <taxon>Fungi</taxon>
        <taxon>Dikarya</taxon>
        <taxon>Ascomycota</taxon>
        <taxon>Pezizomycotina</taxon>
        <taxon>Lecanoromycetes</taxon>
        <taxon>OSLEUM clade</taxon>
        <taxon>Lecanoromycetidae</taxon>
        <taxon>Lecanorales</taxon>
        <taxon>Lecanorineae</taxon>
        <taxon>Cladoniaceae</taxon>
        <taxon>Cladonia</taxon>
    </lineage>
</organism>
<dbReference type="InterPro" id="IPR011990">
    <property type="entry name" value="TPR-like_helical_dom_sf"/>
</dbReference>
<comment type="caution">
    <text evidence="2">The sequence shown here is derived from an EMBL/GenBank/DDBJ whole genome shotgun (WGS) entry which is preliminary data.</text>
</comment>
<dbReference type="Proteomes" id="UP001166286">
    <property type="component" value="Unassembled WGS sequence"/>
</dbReference>
<name>A0AA39QXD4_9LECA</name>
<accession>A0AA39QXD4</accession>